<organism evidence="1 2">
    <name type="scientific">Ridgeia piscesae</name>
    <name type="common">Tubeworm</name>
    <dbReference type="NCBI Taxonomy" id="27915"/>
    <lineage>
        <taxon>Eukaryota</taxon>
        <taxon>Metazoa</taxon>
        <taxon>Spiralia</taxon>
        <taxon>Lophotrochozoa</taxon>
        <taxon>Annelida</taxon>
        <taxon>Polychaeta</taxon>
        <taxon>Sedentaria</taxon>
        <taxon>Canalipalpata</taxon>
        <taxon>Sabellida</taxon>
        <taxon>Siboglinidae</taxon>
        <taxon>Ridgeia</taxon>
    </lineage>
</organism>
<name>A0AAD9NQX4_RIDPI</name>
<dbReference type="Proteomes" id="UP001209878">
    <property type="component" value="Unassembled WGS sequence"/>
</dbReference>
<accession>A0AAD9NQX4</accession>
<evidence type="ECO:0000313" key="1">
    <source>
        <dbReference type="EMBL" id="KAK2177296.1"/>
    </source>
</evidence>
<proteinExistence type="predicted"/>
<gene>
    <name evidence="1" type="ORF">NP493_606g00005</name>
</gene>
<sequence length="77" mass="8369">MRRQIDLQVDHDYEKLQRSCSTSSQSPGSCGGFYNSLVEVDAKQTPDVTTASGGLKHSVTTDLERFADCSDESGGHM</sequence>
<keyword evidence="2" id="KW-1185">Reference proteome</keyword>
<reference evidence="1" key="1">
    <citation type="journal article" date="2023" name="Mol. Biol. Evol.">
        <title>Third-Generation Sequencing Reveals the Adaptive Role of the Epigenome in Three Deep-Sea Polychaetes.</title>
        <authorList>
            <person name="Perez M."/>
            <person name="Aroh O."/>
            <person name="Sun Y."/>
            <person name="Lan Y."/>
            <person name="Juniper S.K."/>
            <person name="Young C.R."/>
            <person name="Angers B."/>
            <person name="Qian P.Y."/>
        </authorList>
    </citation>
    <scope>NUCLEOTIDE SEQUENCE</scope>
    <source>
        <strain evidence="1">R07B-5</strain>
    </source>
</reference>
<dbReference type="AlphaFoldDB" id="A0AAD9NQX4"/>
<comment type="caution">
    <text evidence="1">The sequence shown here is derived from an EMBL/GenBank/DDBJ whole genome shotgun (WGS) entry which is preliminary data.</text>
</comment>
<protein>
    <submittedName>
        <fullName evidence="1">Uncharacterized protein</fullName>
    </submittedName>
</protein>
<dbReference type="EMBL" id="JAODUO010000607">
    <property type="protein sequence ID" value="KAK2177296.1"/>
    <property type="molecule type" value="Genomic_DNA"/>
</dbReference>
<evidence type="ECO:0000313" key="2">
    <source>
        <dbReference type="Proteomes" id="UP001209878"/>
    </source>
</evidence>